<gene>
    <name evidence="9" type="ORF">VNO80_18969</name>
</gene>
<dbReference type="PROSITE" id="PS00028">
    <property type="entry name" value="ZINC_FINGER_C2H2_1"/>
    <property type="match status" value="1"/>
</dbReference>
<dbReference type="Proteomes" id="UP001374584">
    <property type="component" value="Unassembled WGS sequence"/>
</dbReference>
<evidence type="ECO:0000256" key="2">
    <source>
        <dbReference type="ARBA" id="ARBA00022723"/>
    </source>
</evidence>
<evidence type="ECO:0000256" key="7">
    <source>
        <dbReference type="SAM" id="MobiDB-lite"/>
    </source>
</evidence>
<protein>
    <recommendedName>
        <fullName evidence="8">C2H2-type domain-containing protein</fullName>
    </recommendedName>
</protein>
<dbReference type="Gene3D" id="3.30.160.60">
    <property type="entry name" value="Classic Zinc Finger"/>
    <property type="match status" value="1"/>
</dbReference>
<evidence type="ECO:0000313" key="10">
    <source>
        <dbReference type="Proteomes" id="UP001374584"/>
    </source>
</evidence>
<evidence type="ECO:0000259" key="8">
    <source>
        <dbReference type="PROSITE" id="PS50157"/>
    </source>
</evidence>
<dbReference type="InterPro" id="IPR036236">
    <property type="entry name" value="Znf_C2H2_sf"/>
</dbReference>
<dbReference type="SUPFAM" id="SSF57667">
    <property type="entry name" value="beta-beta-alpha zinc fingers"/>
    <property type="match status" value="1"/>
</dbReference>
<name>A0AAN9MER0_PHACN</name>
<proteinExistence type="predicted"/>
<comment type="caution">
    <text evidence="9">The sequence shown here is derived from an EMBL/GenBank/DDBJ whole genome shotgun (WGS) entry which is preliminary data.</text>
</comment>
<keyword evidence="10" id="KW-1185">Reference proteome</keyword>
<feature type="compositionally biased region" description="Polar residues" evidence="7">
    <location>
        <begin position="10"/>
        <end position="24"/>
    </location>
</feature>
<evidence type="ECO:0000256" key="4">
    <source>
        <dbReference type="ARBA" id="ARBA00022833"/>
    </source>
</evidence>
<keyword evidence="4" id="KW-0862">Zinc</keyword>
<sequence length="221" mass="24598">MSKDDDVIQEPSNNKVIDSSTSDSIGVDKKNINTKEGKSFSCNYCKKEFSTSQALGGHQNSHKQERVLAKCDQGFDVGVLGHFPYSYPSFYNSLSLSRESSNKELGVRKDSMIHKLSWTPRYEHLLFKRDHGSLSSSIFDDGFGLMKCDYPTMKSDASPNLKLEKDNGKTNVEIQTLPLFIAAASTSLSQSRNMLVLPTTNLDTKDTCCETSCNLDLTLKL</sequence>
<keyword evidence="2" id="KW-0479">Metal-binding</keyword>
<dbReference type="AlphaFoldDB" id="A0AAN9MER0"/>
<evidence type="ECO:0000313" key="9">
    <source>
        <dbReference type="EMBL" id="KAK7353520.1"/>
    </source>
</evidence>
<keyword evidence="5" id="KW-0539">Nucleus</keyword>
<dbReference type="GO" id="GO:0009788">
    <property type="term" value="P:negative regulation of abscisic acid-activated signaling pathway"/>
    <property type="evidence" value="ECO:0007669"/>
    <property type="project" value="InterPro"/>
</dbReference>
<reference evidence="9 10" key="1">
    <citation type="submission" date="2024-01" db="EMBL/GenBank/DDBJ databases">
        <title>The genomes of 5 underutilized Papilionoideae crops provide insights into root nodulation and disease resistanc.</title>
        <authorList>
            <person name="Jiang F."/>
        </authorList>
    </citation>
    <scope>NUCLEOTIDE SEQUENCE [LARGE SCALE GENOMIC DNA]</scope>
    <source>
        <strain evidence="9">JINMINGXINNONG_FW02</strain>
        <tissue evidence="9">Leaves</tissue>
    </source>
</reference>
<dbReference type="PROSITE" id="PS50157">
    <property type="entry name" value="ZINC_FINGER_C2H2_2"/>
    <property type="match status" value="1"/>
</dbReference>
<dbReference type="InterPro" id="IPR044246">
    <property type="entry name" value="ZFP3-like"/>
</dbReference>
<dbReference type="PANTHER" id="PTHR47287:SF9">
    <property type="entry name" value="ZINC FINGER PROTEIN 4-LIKE"/>
    <property type="match status" value="1"/>
</dbReference>
<dbReference type="InterPro" id="IPR013087">
    <property type="entry name" value="Znf_C2H2_type"/>
</dbReference>
<evidence type="ECO:0000256" key="6">
    <source>
        <dbReference type="PROSITE-ProRule" id="PRU00042"/>
    </source>
</evidence>
<evidence type="ECO:0000256" key="1">
    <source>
        <dbReference type="ARBA" id="ARBA00004123"/>
    </source>
</evidence>
<dbReference type="GO" id="GO:0008270">
    <property type="term" value="F:zinc ion binding"/>
    <property type="evidence" value="ECO:0007669"/>
    <property type="project" value="UniProtKB-KW"/>
</dbReference>
<keyword evidence="3 6" id="KW-0863">Zinc-finger</keyword>
<accession>A0AAN9MER0</accession>
<evidence type="ECO:0000256" key="3">
    <source>
        <dbReference type="ARBA" id="ARBA00022771"/>
    </source>
</evidence>
<dbReference type="EMBL" id="JAYMYR010000007">
    <property type="protein sequence ID" value="KAK7353520.1"/>
    <property type="molecule type" value="Genomic_DNA"/>
</dbReference>
<dbReference type="Pfam" id="PF13912">
    <property type="entry name" value="zf-C2H2_6"/>
    <property type="match status" value="1"/>
</dbReference>
<feature type="domain" description="C2H2-type" evidence="8">
    <location>
        <begin position="40"/>
        <end position="67"/>
    </location>
</feature>
<evidence type="ECO:0000256" key="5">
    <source>
        <dbReference type="ARBA" id="ARBA00023242"/>
    </source>
</evidence>
<organism evidence="9 10">
    <name type="scientific">Phaseolus coccineus</name>
    <name type="common">Scarlet runner bean</name>
    <name type="synonym">Phaseolus multiflorus</name>
    <dbReference type="NCBI Taxonomy" id="3886"/>
    <lineage>
        <taxon>Eukaryota</taxon>
        <taxon>Viridiplantae</taxon>
        <taxon>Streptophyta</taxon>
        <taxon>Embryophyta</taxon>
        <taxon>Tracheophyta</taxon>
        <taxon>Spermatophyta</taxon>
        <taxon>Magnoliopsida</taxon>
        <taxon>eudicotyledons</taxon>
        <taxon>Gunneridae</taxon>
        <taxon>Pentapetalae</taxon>
        <taxon>rosids</taxon>
        <taxon>fabids</taxon>
        <taxon>Fabales</taxon>
        <taxon>Fabaceae</taxon>
        <taxon>Papilionoideae</taxon>
        <taxon>50 kb inversion clade</taxon>
        <taxon>NPAAA clade</taxon>
        <taxon>indigoferoid/millettioid clade</taxon>
        <taxon>Phaseoleae</taxon>
        <taxon>Phaseolus</taxon>
    </lineage>
</organism>
<feature type="region of interest" description="Disordered" evidence="7">
    <location>
        <begin position="1"/>
        <end position="30"/>
    </location>
</feature>
<dbReference type="GO" id="GO:0005634">
    <property type="term" value="C:nucleus"/>
    <property type="evidence" value="ECO:0007669"/>
    <property type="project" value="UniProtKB-SubCell"/>
</dbReference>
<dbReference type="PANTHER" id="PTHR47287">
    <property type="entry name" value="C2H2 AND C2HC ZINC FINGERS SUPERFAMILY PROTEIN"/>
    <property type="match status" value="1"/>
</dbReference>
<comment type="subcellular location">
    <subcellularLocation>
        <location evidence="1">Nucleus</location>
    </subcellularLocation>
</comment>